<gene>
    <name evidence="1" type="ORF">XELAEV_18014167mg</name>
</gene>
<dbReference type="AlphaFoldDB" id="A0A974HUR0"/>
<evidence type="ECO:0000313" key="1">
    <source>
        <dbReference type="EMBL" id="OCT91112.1"/>
    </source>
</evidence>
<reference evidence="2" key="1">
    <citation type="journal article" date="2016" name="Nature">
        <title>Genome evolution in the allotetraploid frog Xenopus laevis.</title>
        <authorList>
            <person name="Session A.M."/>
            <person name="Uno Y."/>
            <person name="Kwon T."/>
            <person name="Chapman J.A."/>
            <person name="Toyoda A."/>
            <person name="Takahashi S."/>
            <person name="Fukui A."/>
            <person name="Hikosaka A."/>
            <person name="Suzuki A."/>
            <person name="Kondo M."/>
            <person name="van Heeringen S.J."/>
            <person name="Quigley I."/>
            <person name="Heinz S."/>
            <person name="Ogino H."/>
            <person name="Ochi H."/>
            <person name="Hellsten U."/>
            <person name="Lyons J.B."/>
            <person name="Simakov O."/>
            <person name="Putnam N."/>
            <person name="Stites J."/>
            <person name="Kuroki Y."/>
            <person name="Tanaka T."/>
            <person name="Michiue T."/>
            <person name="Watanabe M."/>
            <person name="Bogdanovic O."/>
            <person name="Lister R."/>
            <person name="Georgiou G."/>
            <person name="Paranjpe S.S."/>
            <person name="van Kruijsbergen I."/>
            <person name="Shu S."/>
            <person name="Carlson J."/>
            <person name="Kinoshita T."/>
            <person name="Ohta Y."/>
            <person name="Mawaribuchi S."/>
            <person name="Jenkins J."/>
            <person name="Grimwood J."/>
            <person name="Schmutz J."/>
            <person name="Mitros T."/>
            <person name="Mozaffari S.V."/>
            <person name="Suzuki Y."/>
            <person name="Haramoto Y."/>
            <person name="Yamamoto T.S."/>
            <person name="Takagi C."/>
            <person name="Heald R."/>
            <person name="Miller K."/>
            <person name="Haudenschild C."/>
            <person name="Kitzman J."/>
            <person name="Nakayama T."/>
            <person name="Izutsu Y."/>
            <person name="Robert J."/>
            <person name="Fortriede J."/>
            <person name="Burns K."/>
            <person name="Lotay V."/>
            <person name="Karimi K."/>
            <person name="Yasuoka Y."/>
            <person name="Dichmann D.S."/>
            <person name="Flajnik M.F."/>
            <person name="Houston D.W."/>
            <person name="Shendure J."/>
            <person name="DuPasquier L."/>
            <person name="Vize P.D."/>
            <person name="Zorn A.M."/>
            <person name="Ito M."/>
            <person name="Marcotte E.M."/>
            <person name="Wallingford J.B."/>
            <person name="Ito Y."/>
            <person name="Asashima M."/>
            <person name="Ueno N."/>
            <person name="Matsuda Y."/>
            <person name="Veenstra G.J."/>
            <person name="Fujiyama A."/>
            <person name="Harland R.M."/>
            <person name="Taira M."/>
            <person name="Rokhsar D.S."/>
        </authorList>
    </citation>
    <scope>NUCLEOTIDE SEQUENCE [LARGE SCALE GENOMIC DNA]</scope>
    <source>
        <strain evidence="2">J</strain>
    </source>
</reference>
<dbReference type="Proteomes" id="UP000694892">
    <property type="component" value="Chromosome 2S"/>
</dbReference>
<sequence length="97" mass="11022">MPFGQKRRHLFGAFSLEMFCIPALFIPSHFSCIQFVTAFLHETVLLKVMCDPLQAQYSVNKNMAPGAQYMDRHGKVKVTVHPLPFSTNKQVFPCMSS</sequence>
<accession>A0A974HUR0</accession>
<protein>
    <submittedName>
        <fullName evidence="1">Uncharacterized protein</fullName>
    </submittedName>
</protein>
<dbReference type="EMBL" id="CM004469">
    <property type="protein sequence ID" value="OCT91112.1"/>
    <property type="molecule type" value="Genomic_DNA"/>
</dbReference>
<proteinExistence type="predicted"/>
<name>A0A974HUR0_XENLA</name>
<evidence type="ECO:0000313" key="2">
    <source>
        <dbReference type="Proteomes" id="UP000694892"/>
    </source>
</evidence>
<organism evidence="1 2">
    <name type="scientific">Xenopus laevis</name>
    <name type="common">African clawed frog</name>
    <dbReference type="NCBI Taxonomy" id="8355"/>
    <lineage>
        <taxon>Eukaryota</taxon>
        <taxon>Metazoa</taxon>
        <taxon>Chordata</taxon>
        <taxon>Craniata</taxon>
        <taxon>Vertebrata</taxon>
        <taxon>Euteleostomi</taxon>
        <taxon>Amphibia</taxon>
        <taxon>Batrachia</taxon>
        <taxon>Anura</taxon>
        <taxon>Pipoidea</taxon>
        <taxon>Pipidae</taxon>
        <taxon>Xenopodinae</taxon>
        <taxon>Xenopus</taxon>
        <taxon>Xenopus</taxon>
    </lineage>
</organism>